<accession>A0A914RST3</accession>
<keyword evidence="1" id="KW-1133">Transmembrane helix</keyword>
<dbReference type="AlphaFoldDB" id="A0A914RST3"/>
<evidence type="ECO:0000313" key="2">
    <source>
        <dbReference type="Proteomes" id="UP000887564"/>
    </source>
</evidence>
<dbReference type="WBParaSite" id="PEQ_0000501901-mRNA-1">
    <property type="protein sequence ID" value="PEQ_0000501901-mRNA-1"/>
    <property type="gene ID" value="PEQ_0000501901"/>
</dbReference>
<proteinExistence type="predicted"/>
<name>A0A914RST3_PAREQ</name>
<organism evidence="2 3">
    <name type="scientific">Parascaris equorum</name>
    <name type="common">Equine roundworm</name>
    <dbReference type="NCBI Taxonomy" id="6256"/>
    <lineage>
        <taxon>Eukaryota</taxon>
        <taxon>Metazoa</taxon>
        <taxon>Ecdysozoa</taxon>
        <taxon>Nematoda</taxon>
        <taxon>Chromadorea</taxon>
        <taxon>Rhabditida</taxon>
        <taxon>Spirurina</taxon>
        <taxon>Ascaridomorpha</taxon>
        <taxon>Ascaridoidea</taxon>
        <taxon>Ascarididae</taxon>
        <taxon>Parascaris</taxon>
    </lineage>
</organism>
<evidence type="ECO:0000313" key="3">
    <source>
        <dbReference type="WBParaSite" id="PEQ_0000501901-mRNA-1"/>
    </source>
</evidence>
<protein>
    <submittedName>
        <fullName evidence="3">G-protein coupled receptors family 1 profile domain-containing protein</fullName>
    </submittedName>
</protein>
<feature type="transmembrane region" description="Helical" evidence="1">
    <location>
        <begin position="97"/>
        <end position="120"/>
    </location>
</feature>
<sequence>LRILQKCIKRSYKNSLIFALLQLLHNSYESYLKVISFFSNLALSDLLVLLICLPPTVVNDITKTFWFSSSVCKAIVFFQVLTSPLHNPLWNTQRAIVVIWIVAMLLSLPEPFTISTYPAVFERPNFTTTVSFSRLLFTATHFYILVILPYYMVTELHFKNVTSKRKRVECL</sequence>
<feature type="transmembrane region" description="Helical" evidence="1">
    <location>
        <begin position="132"/>
        <end position="153"/>
    </location>
</feature>
<dbReference type="Proteomes" id="UP000887564">
    <property type="component" value="Unplaced"/>
</dbReference>
<dbReference type="Gene3D" id="1.20.1070.10">
    <property type="entry name" value="Rhodopsin 7-helix transmembrane proteins"/>
    <property type="match status" value="1"/>
</dbReference>
<feature type="transmembrane region" description="Helical" evidence="1">
    <location>
        <begin position="34"/>
        <end position="53"/>
    </location>
</feature>
<keyword evidence="1" id="KW-0812">Transmembrane</keyword>
<keyword evidence="1" id="KW-0472">Membrane</keyword>
<keyword evidence="2" id="KW-1185">Reference proteome</keyword>
<dbReference type="SUPFAM" id="SSF81321">
    <property type="entry name" value="Family A G protein-coupled receptor-like"/>
    <property type="match status" value="1"/>
</dbReference>
<reference evidence="3" key="1">
    <citation type="submission" date="2022-11" db="UniProtKB">
        <authorList>
            <consortium name="WormBaseParasite"/>
        </authorList>
    </citation>
    <scope>IDENTIFICATION</scope>
</reference>
<evidence type="ECO:0000256" key="1">
    <source>
        <dbReference type="SAM" id="Phobius"/>
    </source>
</evidence>